<dbReference type="RefSeq" id="WP_149265942.1">
    <property type="nucleotide sequence ID" value="NZ_VFJB01000004.1"/>
</dbReference>
<comment type="caution">
    <text evidence="2">The sequence shown here is derived from an EMBL/GenBank/DDBJ whole genome shotgun (WGS) entry which is preliminary data.</text>
</comment>
<name>A0A5A8F2N1_9BACT</name>
<feature type="signal peptide" evidence="1">
    <location>
        <begin position="1"/>
        <end position="19"/>
    </location>
</feature>
<dbReference type="Proteomes" id="UP000322876">
    <property type="component" value="Unassembled WGS sequence"/>
</dbReference>
<evidence type="ECO:0000313" key="2">
    <source>
        <dbReference type="EMBL" id="KAA0258385.1"/>
    </source>
</evidence>
<gene>
    <name evidence="2" type="ORF">FHQ18_04295</name>
</gene>
<dbReference type="PROSITE" id="PS51257">
    <property type="entry name" value="PROKAR_LIPOPROTEIN"/>
    <property type="match status" value="1"/>
</dbReference>
<evidence type="ECO:0008006" key="4">
    <source>
        <dbReference type="Google" id="ProtNLM"/>
    </source>
</evidence>
<reference evidence="2 3" key="1">
    <citation type="submission" date="2019-06" db="EMBL/GenBank/DDBJ databases">
        <title>Genomic insights into carbon and energy metabolism of Deferribacter autotrophicus revealed new metabolic traits in the phylum Deferribacteres.</title>
        <authorList>
            <person name="Slobodkin A.I."/>
            <person name="Slobodkina G.B."/>
            <person name="Allioux M."/>
            <person name="Alain K."/>
            <person name="Jebbar M."/>
            <person name="Shadrin V."/>
            <person name="Kublanov I.V."/>
            <person name="Toshchakov S.V."/>
            <person name="Bonch-Osmolovskaya E.A."/>
        </authorList>
    </citation>
    <scope>NUCLEOTIDE SEQUENCE [LARGE SCALE GENOMIC DNA]</scope>
    <source>
        <strain evidence="2 3">SL50</strain>
    </source>
</reference>
<keyword evidence="1" id="KW-0732">Signal</keyword>
<protein>
    <recommendedName>
        <fullName evidence="4">DUF4292 domain-containing protein</fullName>
    </recommendedName>
</protein>
<feature type="chain" id="PRO_5023061721" description="DUF4292 domain-containing protein" evidence="1">
    <location>
        <begin position="20"/>
        <end position="201"/>
    </location>
</feature>
<accession>A0A5A8F2N1</accession>
<evidence type="ECO:0000256" key="1">
    <source>
        <dbReference type="SAM" id="SignalP"/>
    </source>
</evidence>
<dbReference type="AlphaFoldDB" id="A0A5A8F2N1"/>
<dbReference type="OrthoDB" id="9812341at2"/>
<dbReference type="EMBL" id="VFJB01000004">
    <property type="protein sequence ID" value="KAA0258385.1"/>
    <property type="molecule type" value="Genomic_DNA"/>
</dbReference>
<organism evidence="2 3">
    <name type="scientific">Deferribacter autotrophicus</name>
    <dbReference type="NCBI Taxonomy" id="500465"/>
    <lineage>
        <taxon>Bacteria</taxon>
        <taxon>Pseudomonadati</taxon>
        <taxon>Deferribacterota</taxon>
        <taxon>Deferribacteres</taxon>
        <taxon>Deferribacterales</taxon>
        <taxon>Deferribacteraceae</taxon>
        <taxon>Deferribacter</taxon>
    </lineage>
</organism>
<keyword evidence="3" id="KW-1185">Reference proteome</keyword>
<evidence type="ECO:0000313" key="3">
    <source>
        <dbReference type="Proteomes" id="UP000322876"/>
    </source>
</evidence>
<sequence>MKKKILFLFLSLFLTFSCAKKDVVRFDYSDSVLLKKIYENNKLVCNVKGKFIIYYEDRFFKVKFRCALVKDCNNSIRLFIFGLLNQVIATVRYDGTQVIVLEKNKDISKEYADVLDKDRIEKIIKLFNTPAFLPKGILKKEVFENYLLLFDKNNILYKIDNEFRIVEIKTDNFNISYEFKNGRLKEIDYVDFSQKLSITFL</sequence>
<proteinExistence type="predicted"/>